<proteinExistence type="predicted"/>
<accession>A0A553V4R0</accession>
<evidence type="ECO:0008006" key="3">
    <source>
        <dbReference type="Google" id="ProtNLM"/>
    </source>
</evidence>
<dbReference type="EMBL" id="VKDB01000002">
    <property type="protein sequence ID" value="TSA87449.1"/>
    <property type="molecule type" value="Genomic_DNA"/>
</dbReference>
<protein>
    <recommendedName>
        <fullName evidence="3">Serine kinase</fullName>
    </recommendedName>
</protein>
<dbReference type="RefSeq" id="WP_143719408.1">
    <property type="nucleotide sequence ID" value="NZ_VKDB01000002.1"/>
</dbReference>
<comment type="caution">
    <text evidence="1">The sequence shown here is derived from an EMBL/GenBank/DDBJ whole genome shotgun (WGS) entry which is preliminary data.</text>
</comment>
<dbReference type="OrthoDB" id="63904at2"/>
<dbReference type="Gene3D" id="3.40.50.300">
    <property type="entry name" value="P-loop containing nucleotide triphosphate hydrolases"/>
    <property type="match status" value="1"/>
</dbReference>
<dbReference type="Proteomes" id="UP000316092">
    <property type="component" value="Unassembled WGS sequence"/>
</dbReference>
<dbReference type="SUPFAM" id="SSF53795">
    <property type="entry name" value="PEP carboxykinase-like"/>
    <property type="match status" value="1"/>
</dbReference>
<dbReference type="InterPro" id="IPR027417">
    <property type="entry name" value="P-loop_NTPase"/>
</dbReference>
<reference evidence="1 2" key="1">
    <citation type="submission" date="2019-07" db="EMBL/GenBank/DDBJ databases">
        <title>Deinococcus detaillus sp. nov., isolated from humus soil in Antarctica.</title>
        <authorList>
            <person name="Zhang K."/>
        </authorList>
    </citation>
    <scope>NUCLEOTIDE SEQUENCE [LARGE SCALE GENOMIC DNA]</scope>
    <source>
        <strain evidence="1 2">H1</strain>
    </source>
</reference>
<sequence length="297" mass="31739">MTQQAFDSLSTRVTFSPQTAQWAAGLRPPLLHQAPTTPLTSHLQLERGPARADGQPVRLSWSGGNVEARRSGNRVCIPEVLAFDVQPRLTHVELGPDAESRAADAWLGLHLAFAETQRAAGWLSLHAALLKLAGPSGAERLIAITGPSGAGKSTAALRLMQRGAAVVAEDSGWLSPEGEVFGWDSNLRLRPDTLSQFAPSLSRAGQDAHGKDVVEVGRSAGGPLASTWVLGAPHGQLLSAADQVRAWWEMSGLPITPAARRGVQQAVARCCVPNLTNIPVYGLNRDRLFELEDLLKR</sequence>
<evidence type="ECO:0000313" key="1">
    <source>
        <dbReference type="EMBL" id="TSA87449.1"/>
    </source>
</evidence>
<gene>
    <name evidence="1" type="ORF">FNU79_02910</name>
</gene>
<keyword evidence="2" id="KW-1185">Reference proteome</keyword>
<evidence type="ECO:0000313" key="2">
    <source>
        <dbReference type="Proteomes" id="UP000316092"/>
    </source>
</evidence>
<organism evidence="1 2">
    <name type="scientific">Deinococcus detaillensis</name>
    <dbReference type="NCBI Taxonomy" id="2592048"/>
    <lineage>
        <taxon>Bacteria</taxon>
        <taxon>Thermotogati</taxon>
        <taxon>Deinococcota</taxon>
        <taxon>Deinococci</taxon>
        <taxon>Deinococcales</taxon>
        <taxon>Deinococcaceae</taxon>
        <taxon>Deinococcus</taxon>
    </lineage>
</organism>
<name>A0A553V4R0_9DEIO</name>
<dbReference type="AlphaFoldDB" id="A0A553V4R0"/>